<dbReference type="EMBL" id="QKYT01000366">
    <property type="protein sequence ID" value="RIA86386.1"/>
    <property type="molecule type" value="Genomic_DNA"/>
</dbReference>
<dbReference type="InterPro" id="IPR011333">
    <property type="entry name" value="SKP1/BTB/POZ_sf"/>
</dbReference>
<dbReference type="PANTHER" id="PTHR45774:SF3">
    <property type="entry name" value="BTB (POZ) DOMAIN-CONTAINING 2B-RELATED"/>
    <property type="match status" value="1"/>
</dbReference>
<dbReference type="Gene3D" id="3.30.710.10">
    <property type="entry name" value="Potassium Channel Kv1.1, Chain A"/>
    <property type="match status" value="1"/>
</dbReference>
<dbReference type="AlphaFoldDB" id="A0A397SP49"/>
<dbReference type="Proteomes" id="UP000265703">
    <property type="component" value="Unassembled WGS sequence"/>
</dbReference>
<dbReference type="PROSITE" id="PS50097">
    <property type="entry name" value="BTB"/>
    <property type="match status" value="1"/>
</dbReference>
<feature type="domain" description="BTB" evidence="1">
    <location>
        <begin position="20"/>
        <end position="93"/>
    </location>
</feature>
<evidence type="ECO:0000259" key="2">
    <source>
        <dbReference type="PROSITE" id="PS51886"/>
    </source>
</evidence>
<dbReference type="SMART" id="SM00225">
    <property type="entry name" value="BTB"/>
    <property type="match status" value="1"/>
</dbReference>
<name>A0A397SP49_9GLOM</name>
<accession>A0A397SP49</accession>
<feature type="domain" description="TLDc" evidence="2">
    <location>
        <begin position="291"/>
        <end position="454"/>
    </location>
</feature>
<gene>
    <name evidence="3" type="ORF">C1645_829348</name>
</gene>
<dbReference type="InterPro" id="IPR006571">
    <property type="entry name" value="TLDc_dom"/>
</dbReference>
<proteinExistence type="predicted"/>
<protein>
    <recommendedName>
        <fullName evidence="5">TLD-domain-containing protein</fullName>
    </recommendedName>
</protein>
<evidence type="ECO:0000313" key="3">
    <source>
        <dbReference type="EMBL" id="RIA86386.1"/>
    </source>
</evidence>
<evidence type="ECO:0000259" key="1">
    <source>
        <dbReference type="PROSITE" id="PS50097"/>
    </source>
</evidence>
<evidence type="ECO:0000313" key="4">
    <source>
        <dbReference type="Proteomes" id="UP000265703"/>
    </source>
</evidence>
<dbReference type="SUPFAM" id="SSF54695">
    <property type="entry name" value="POZ domain"/>
    <property type="match status" value="1"/>
</dbReference>
<comment type="caution">
    <text evidence="3">The sequence shown here is derived from an EMBL/GenBank/DDBJ whole genome shotgun (WGS) entry which is preliminary data.</text>
</comment>
<dbReference type="Pfam" id="PF00651">
    <property type="entry name" value="BTB"/>
    <property type="match status" value="1"/>
</dbReference>
<sequence length="454" mass="52955">MSHKFVPKALGNPLKNEVNHDVIIYIGKKSDFKEFYTDSKSLCKKSDHFKKILFDKDIEKKDGKYVIKKPNITPKGFEVIIKYLSNEDVNLIDNTGTEILNIIIASDDFKLNQLMKLTEEFFMKNLQQFYKDDPVEILQMIFNHKNLSDLQKVYLGIIRSDPEILFNSVKFINLPSFLLEIILKQDILNVDEIKVWENLIKWGLAQKKTLDEDVSKWNQEEFNILKEILCIFIPLIRFYDISSEDYFIKVRPYEKILSEELQIEILKFHMISGYKPTLNILRCQKYHNDSVLINRSHTVIFTNWIDRKENSINSYHFKLLYRASRDGNTAAAFHEKCDNKGATIVIAKITNSEQIIGGYNPLQWDSSYTNKSTRDSFIFSFTNKNNLQTAKVSYSNGDLYSIGCLKDFGPLFGGGRDLMRQSNGTWCSNPYSYPTLNLPSTDFNVEDYEVYQVY</sequence>
<dbReference type="PANTHER" id="PTHR45774">
    <property type="entry name" value="BTB/POZ DOMAIN-CONTAINING"/>
    <property type="match status" value="1"/>
</dbReference>
<dbReference type="Pfam" id="PF07534">
    <property type="entry name" value="TLD"/>
    <property type="match status" value="1"/>
</dbReference>
<keyword evidence="4" id="KW-1185">Reference proteome</keyword>
<dbReference type="InterPro" id="IPR000210">
    <property type="entry name" value="BTB/POZ_dom"/>
</dbReference>
<dbReference type="PROSITE" id="PS51886">
    <property type="entry name" value="TLDC"/>
    <property type="match status" value="1"/>
</dbReference>
<reference evidence="3 4" key="1">
    <citation type="submission" date="2018-06" db="EMBL/GenBank/DDBJ databases">
        <title>Comparative genomics reveals the genomic features of Rhizophagus irregularis, R. cerebriforme, R. diaphanum and Gigaspora rosea, and their symbiotic lifestyle signature.</title>
        <authorList>
            <person name="Morin E."/>
            <person name="San Clemente H."/>
            <person name="Chen E.C.H."/>
            <person name="De La Providencia I."/>
            <person name="Hainaut M."/>
            <person name="Kuo A."/>
            <person name="Kohler A."/>
            <person name="Murat C."/>
            <person name="Tang N."/>
            <person name="Roy S."/>
            <person name="Loubradou J."/>
            <person name="Henrissat B."/>
            <person name="Grigoriev I.V."/>
            <person name="Corradi N."/>
            <person name="Roux C."/>
            <person name="Martin F.M."/>
        </authorList>
    </citation>
    <scope>NUCLEOTIDE SEQUENCE [LARGE SCALE GENOMIC DNA]</scope>
    <source>
        <strain evidence="3 4">DAOM 227022</strain>
    </source>
</reference>
<dbReference type="OrthoDB" id="25620at2759"/>
<evidence type="ECO:0008006" key="5">
    <source>
        <dbReference type="Google" id="ProtNLM"/>
    </source>
</evidence>
<organism evidence="3 4">
    <name type="scientific">Glomus cerebriforme</name>
    <dbReference type="NCBI Taxonomy" id="658196"/>
    <lineage>
        <taxon>Eukaryota</taxon>
        <taxon>Fungi</taxon>
        <taxon>Fungi incertae sedis</taxon>
        <taxon>Mucoromycota</taxon>
        <taxon>Glomeromycotina</taxon>
        <taxon>Glomeromycetes</taxon>
        <taxon>Glomerales</taxon>
        <taxon>Glomeraceae</taxon>
        <taxon>Glomus</taxon>
    </lineage>
</organism>
<dbReference type="SMART" id="SM00584">
    <property type="entry name" value="TLDc"/>
    <property type="match status" value="1"/>
</dbReference>